<dbReference type="Proteomes" id="UP000031668">
    <property type="component" value="Unassembled WGS sequence"/>
</dbReference>
<dbReference type="AlphaFoldDB" id="A0A0C2NHP5"/>
<dbReference type="PANTHER" id="PTHR47163:SF2">
    <property type="entry name" value="SI:DKEY-17M8.2"/>
    <property type="match status" value="1"/>
</dbReference>
<dbReference type="Pfam" id="PF12762">
    <property type="entry name" value="DDE_Tnp_IS1595"/>
    <property type="match status" value="1"/>
</dbReference>
<dbReference type="OrthoDB" id="10052789at2759"/>
<protein>
    <recommendedName>
        <fullName evidence="1">ISXO2-like transposase domain-containing protein</fullName>
    </recommendedName>
</protein>
<proteinExistence type="predicted"/>
<name>A0A0C2NHP5_THEKT</name>
<sequence>MCLEICVLKLFQFPINPYFLLGGEGVTIEIDEAKFGRRMYHRGRRVKRETPEGPSRALLIPVSNQTREKLFSIIQRWIKAGIPHVPNVDTTVISDDWASYLGLDQMVNLHLIINHSQTFVDPTTGAHTNTIEGNWKNGRYLPPYSPFLNPCEVLSQINTPFGGMAHLMEIMILHK</sequence>
<evidence type="ECO:0000259" key="1">
    <source>
        <dbReference type="SMART" id="SM01126"/>
    </source>
</evidence>
<dbReference type="InterPro" id="IPR053164">
    <property type="entry name" value="IS1016-like_transposase"/>
</dbReference>
<dbReference type="SMART" id="SM01126">
    <property type="entry name" value="DDE_Tnp_IS1595"/>
    <property type="match status" value="1"/>
</dbReference>
<dbReference type="InterPro" id="IPR024445">
    <property type="entry name" value="Tnp_ISXO2-like"/>
</dbReference>
<reference evidence="2 3" key="1">
    <citation type="journal article" date="2014" name="Genome Biol. Evol.">
        <title>The genome of the myxosporean Thelohanellus kitauei shows adaptations to nutrient acquisition within its fish host.</title>
        <authorList>
            <person name="Yang Y."/>
            <person name="Xiong J."/>
            <person name="Zhou Z."/>
            <person name="Huo F."/>
            <person name="Miao W."/>
            <person name="Ran C."/>
            <person name="Liu Y."/>
            <person name="Zhang J."/>
            <person name="Feng J."/>
            <person name="Wang M."/>
            <person name="Wang M."/>
            <person name="Wang L."/>
            <person name="Yao B."/>
        </authorList>
    </citation>
    <scope>NUCLEOTIDE SEQUENCE [LARGE SCALE GENOMIC DNA]</scope>
    <source>
        <strain evidence="2">Wuqing</strain>
    </source>
</reference>
<evidence type="ECO:0000313" key="3">
    <source>
        <dbReference type="Proteomes" id="UP000031668"/>
    </source>
</evidence>
<comment type="caution">
    <text evidence="2">The sequence shown here is derived from an EMBL/GenBank/DDBJ whole genome shotgun (WGS) entry which is preliminary data.</text>
</comment>
<evidence type="ECO:0000313" key="2">
    <source>
        <dbReference type="EMBL" id="KII73542.1"/>
    </source>
</evidence>
<accession>A0A0C2NHP5</accession>
<dbReference type="EMBL" id="JWZT01000787">
    <property type="protein sequence ID" value="KII73542.1"/>
    <property type="molecule type" value="Genomic_DNA"/>
</dbReference>
<keyword evidence="3" id="KW-1185">Reference proteome</keyword>
<feature type="domain" description="ISXO2-like transposase" evidence="1">
    <location>
        <begin position="20"/>
        <end position="156"/>
    </location>
</feature>
<gene>
    <name evidence="2" type="ORF">RF11_03504</name>
</gene>
<organism evidence="2 3">
    <name type="scientific">Thelohanellus kitauei</name>
    <name type="common">Myxosporean</name>
    <dbReference type="NCBI Taxonomy" id="669202"/>
    <lineage>
        <taxon>Eukaryota</taxon>
        <taxon>Metazoa</taxon>
        <taxon>Cnidaria</taxon>
        <taxon>Myxozoa</taxon>
        <taxon>Myxosporea</taxon>
        <taxon>Bivalvulida</taxon>
        <taxon>Platysporina</taxon>
        <taxon>Myxobolidae</taxon>
        <taxon>Thelohanellus</taxon>
    </lineage>
</organism>
<dbReference type="PANTHER" id="PTHR47163">
    <property type="entry name" value="DDE_TNP_IS1595 DOMAIN-CONTAINING PROTEIN"/>
    <property type="match status" value="1"/>
</dbReference>